<dbReference type="OrthoDB" id="3694898at2"/>
<evidence type="ECO:0000313" key="4">
    <source>
        <dbReference type="Proteomes" id="UP000019277"/>
    </source>
</evidence>
<evidence type="ECO:0000313" key="3">
    <source>
        <dbReference type="EMBL" id="EWC60606.1"/>
    </source>
</evidence>
<name>W7IW01_9PSEU</name>
<sequence>MSKQEDKQGIKPAQVLAAALAAATAAVLGSTLGVAGTVLGAAVASIISTVGGAVYLKSLERTREGVRTVTARVTGRGSVITVSTPPEQDPAETPDEVQATGDEVDHTEEVVVETRPPATPRPWRKPLVLVAGGLLVFAMGMAVVTGLEWVRGEPLSGGGSTTVGSLVSGKTGSTDKTTTTTVVITTPPAATTEPTNTGTDEPTTTTGTTSGSETPTTQESTPEQTTTTTTTRSVPTTTTTQAPSATPTP</sequence>
<reference evidence="3 4" key="1">
    <citation type="journal article" date="2014" name="Genome Announc.">
        <title>Draft Genome Sequence of the Antitrypanosomally Active Sponge-Associated Bacterium Actinokineospora sp. Strain EG49.</title>
        <authorList>
            <person name="Harjes J."/>
            <person name="Ryu T."/>
            <person name="Abdelmohsen U.R."/>
            <person name="Moitinho-Silva L."/>
            <person name="Horn H."/>
            <person name="Ravasi T."/>
            <person name="Hentschel U."/>
        </authorList>
    </citation>
    <scope>NUCLEOTIDE SEQUENCE [LARGE SCALE GENOMIC DNA]</scope>
    <source>
        <strain evidence="3 4">EG49</strain>
    </source>
</reference>
<keyword evidence="2" id="KW-1133">Transmembrane helix</keyword>
<comment type="caution">
    <text evidence="3">The sequence shown here is derived from an EMBL/GenBank/DDBJ whole genome shotgun (WGS) entry which is preliminary data.</text>
</comment>
<feature type="compositionally biased region" description="Low complexity" evidence="1">
    <location>
        <begin position="162"/>
        <end position="249"/>
    </location>
</feature>
<organism evidence="3 4">
    <name type="scientific">Actinokineospora spheciospongiae</name>
    <dbReference type="NCBI Taxonomy" id="909613"/>
    <lineage>
        <taxon>Bacteria</taxon>
        <taxon>Bacillati</taxon>
        <taxon>Actinomycetota</taxon>
        <taxon>Actinomycetes</taxon>
        <taxon>Pseudonocardiales</taxon>
        <taxon>Pseudonocardiaceae</taxon>
        <taxon>Actinokineospora</taxon>
    </lineage>
</organism>
<gene>
    <name evidence="3" type="ORF">UO65_4105</name>
</gene>
<feature type="region of interest" description="Disordered" evidence="1">
    <location>
        <begin position="153"/>
        <end position="249"/>
    </location>
</feature>
<dbReference type="EMBL" id="AYXG01000149">
    <property type="protein sequence ID" value="EWC60606.1"/>
    <property type="molecule type" value="Genomic_DNA"/>
</dbReference>
<dbReference type="STRING" id="909613.UO65_4105"/>
<accession>W7IW01</accession>
<evidence type="ECO:0000256" key="2">
    <source>
        <dbReference type="SAM" id="Phobius"/>
    </source>
</evidence>
<protein>
    <submittedName>
        <fullName evidence="3">Uncharacterized protein</fullName>
    </submittedName>
</protein>
<keyword evidence="2" id="KW-0812">Transmembrane</keyword>
<accession>A0A8E2X5X1</accession>
<feature type="transmembrane region" description="Helical" evidence="2">
    <location>
        <begin position="39"/>
        <end position="56"/>
    </location>
</feature>
<dbReference type="RefSeq" id="WP_052021399.1">
    <property type="nucleotide sequence ID" value="NZ_AYXG01000149.1"/>
</dbReference>
<proteinExistence type="predicted"/>
<evidence type="ECO:0000256" key="1">
    <source>
        <dbReference type="SAM" id="MobiDB-lite"/>
    </source>
</evidence>
<feature type="region of interest" description="Disordered" evidence="1">
    <location>
        <begin position="80"/>
        <end position="101"/>
    </location>
</feature>
<dbReference type="Proteomes" id="UP000019277">
    <property type="component" value="Unassembled WGS sequence"/>
</dbReference>
<dbReference type="AlphaFoldDB" id="W7IW01"/>
<keyword evidence="2" id="KW-0472">Membrane</keyword>
<keyword evidence="4" id="KW-1185">Reference proteome</keyword>
<feature type="transmembrane region" description="Helical" evidence="2">
    <location>
        <begin position="127"/>
        <end position="147"/>
    </location>
</feature>
<dbReference type="eggNOG" id="ENOG5032Y91">
    <property type="taxonomic scope" value="Bacteria"/>
</dbReference>